<accession>A0A382VRS2</accession>
<reference evidence="1" key="1">
    <citation type="submission" date="2018-05" db="EMBL/GenBank/DDBJ databases">
        <authorList>
            <person name="Lanie J.A."/>
            <person name="Ng W.-L."/>
            <person name="Kazmierczak K.M."/>
            <person name="Andrzejewski T.M."/>
            <person name="Davidsen T.M."/>
            <person name="Wayne K.J."/>
            <person name="Tettelin H."/>
            <person name="Glass J.I."/>
            <person name="Rusch D."/>
            <person name="Podicherti R."/>
            <person name="Tsui H.-C.T."/>
            <person name="Winkler M.E."/>
        </authorList>
    </citation>
    <scope>NUCLEOTIDE SEQUENCE</scope>
</reference>
<feature type="non-terminal residue" evidence="1">
    <location>
        <position position="1"/>
    </location>
</feature>
<evidence type="ECO:0000313" key="1">
    <source>
        <dbReference type="EMBL" id="SVD48588.1"/>
    </source>
</evidence>
<sequence>VLALPSPVIPAKAGIHWANQIALAMPARNMTAARP</sequence>
<dbReference type="EMBL" id="UINC01153716">
    <property type="protein sequence ID" value="SVD48588.1"/>
    <property type="molecule type" value="Genomic_DNA"/>
</dbReference>
<protein>
    <submittedName>
        <fullName evidence="1">Uncharacterized protein</fullName>
    </submittedName>
</protein>
<dbReference type="AlphaFoldDB" id="A0A382VRS2"/>
<proteinExistence type="predicted"/>
<name>A0A382VRS2_9ZZZZ</name>
<gene>
    <name evidence="1" type="ORF">METZ01_LOCUS401442</name>
</gene>
<organism evidence="1">
    <name type="scientific">marine metagenome</name>
    <dbReference type="NCBI Taxonomy" id="408172"/>
    <lineage>
        <taxon>unclassified sequences</taxon>
        <taxon>metagenomes</taxon>
        <taxon>ecological metagenomes</taxon>
    </lineage>
</organism>